<organism evidence="1">
    <name type="scientific">viral metagenome</name>
    <dbReference type="NCBI Taxonomy" id="1070528"/>
    <lineage>
        <taxon>unclassified sequences</taxon>
        <taxon>metagenomes</taxon>
        <taxon>organismal metagenomes</taxon>
    </lineage>
</organism>
<dbReference type="AlphaFoldDB" id="A0A6C0CTS3"/>
<evidence type="ECO:0000313" key="1">
    <source>
        <dbReference type="EMBL" id="QHT07562.1"/>
    </source>
</evidence>
<sequence length="267" mass="31353">MYRLATFEHENNSLLVQAIHSKNVYVFSYLTQFLEKNKKLERVDLRYLLSTAFDVCTSTSHHRIPSIIIECLITTGKMNECIDFIHERMFEIKNIELIKYVMNTSYFNPQFSSSDGNDSFYKIVVIKNEELVQMMFNKFNCSINACDKDGVMLVVRSVENDAPHISSLFIQRKCELHGKNEDGKSLLELCIEKKWYLHVTYILGNGYRELYDDENYFHRMCHLAVISNSTLIFDRLIKNFYASRIQRFWKSLKALKALKAIHPLPDS</sequence>
<proteinExistence type="predicted"/>
<accession>A0A6C0CTS3</accession>
<dbReference type="EMBL" id="MN739483">
    <property type="protein sequence ID" value="QHT07562.1"/>
    <property type="molecule type" value="Genomic_DNA"/>
</dbReference>
<reference evidence="1" key="1">
    <citation type="journal article" date="2020" name="Nature">
        <title>Giant virus diversity and host interactions through global metagenomics.</title>
        <authorList>
            <person name="Schulz F."/>
            <person name="Roux S."/>
            <person name="Paez-Espino D."/>
            <person name="Jungbluth S."/>
            <person name="Walsh D.A."/>
            <person name="Denef V.J."/>
            <person name="McMahon K.D."/>
            <person name="Konstantinidis K.T."/>
            <person name="Eloe-Fadrosh E.A."/>
            <person name="Kyrpides N.C."/>
            <person name="Woyke T."/>
        </authorList>
    </citation>
    <scope>NUCLEOTIDE SEQUENCE</scope>
    <source>
        <strain evidence="1">GVMAG-M-3300021964-36</strain>
    </source>
</reference>
<dbReference type="SUPFAM" id="SSF48403">
    <property type="entry name" value="Ankyrin repeat"/>
    <property type="match status" value="1"/>
</dbReference>
<protein>
    <submittedName>
        <fullName evidence="1">Uncharacterized protein</fullName>
    </submittedName>
</protein>
<dbReference type="InterPro" id="IPR036770">
    <property type="entry name" value="Ankyrin_rpt-contain_sf"/>
</dbReference>
<dbReference type="Gene3D" id="1.25.40.20">
    <property type="entry name" value="Ankyrin repeat-containing domain"/>
    <property type="match status" value="1"/>
</dbReference>
<name>A0A6C0CTS3_9ZZZZ</name>